<dbReference type="InterPro" id="IPR005482">
    <property type="entry name" value="Biotin_COase_C"/>
</dbReference>
<dbReference type="SUPFAM" id="SSF50978">
    <property type="entry name" value="WD40 repeat-like"/>
    <property type="match status" value="1"/>
</dbReference>
<dbReference type="SUPFAM" id="SSF51246">
    <property type="entry name" value="Rudiment single hybrid motif"/>
    <property type="match status" value="1"/>
</dbReference>
<dbReference type="FunFam" id="3.30.1490.20:FF:000003">
    <property type="entry name" value="acetyl-CoA carboxylase isoform X1"/>
    <property type="match status" value="1"/>
</dbReference>
<evidence type="ECO:0000313" key="18">
    <source>
        <dbReference type="EMBL" id="TPX41099.1"/>
    </source>
</evidence>
<dbReference type="Gene3D" id="3.10.20.870">
    <property type="entry name" value="PFU (PLAA family ubiquitin binding), C-terminal domain"/>
    <property type="match status" value="1"/>
</dbReference>
<dbReference type="PANTHER" id="PTHR18866">
    <property type="entry name" value="CARBOXYLASE:PYRUVATE/ACETYL-COA/PROPIONYL-COA CARBOXYLASE"/>
    <property type="match status" value="1"/>
</dbReference>
<keyword evidence="20" id="KW-1185">Reference proteome</keyword>
<dbReference type="Gene3D" id="3.30.1490.20">
    <property type="entry name" value="ATP-grasp fold, A domain"/>
    <property type="match status" value="1"/>
</dbReference>
<dbReference type="SMART" id="SM00878">
    <property type="entry name" value="Biotin_carb_C"/>
    <property type="match status" value="1"/>
</dbReference>
<dbReference type="InterPro" id="IPR036322">
    <property type="entry name" value="WD40_repeat_dom_sf"/>
</dbReference>
<dbReference type="Pfam" id="PF00289">
    <property type="entry name" value="Biotin_carb_N"/>
    <property type="match status" value="1"/>
</dbReference>
<dbReference type="InterPro" id="IPR016185">
    <property type="entry name" value="PreATP-grasp_dom_sf"/>
</dbReference>
<comment type="cofactor">
    <cofactor evidence="1">
        <name>biotin</name>
        <dbReference type="ChEBI" id="CHEBI:57586"/>
    </cofactor>
</comment>
<dbReference type="InterPro" id="IPR013535">
    <property type="entry name" value="PUL_dom"/>
</dbReference>
<dbReference type="FunFam" id="3.30.470.20:FF:000028">
    <property type="entry name" value="Methylcrotonoyl-CoA carboxylase subunit alpha, mitochondrial"/>
    <property type="match status" value="1"/>
</dbReference>
<dbReference type="GO" id="GO:0005759">
    <property type="term" value="C:mitochondrial matrix"/>
    <property type="evidence" value="ECO:0007669"/>
    <property type="project" value="UniProtKB-SubCell"/>
</dbReference>
<evidence type="ECO:0000256" key="2">
    <source>
        <dbReference type="ARBA" id="ARBA00004305"/>
    </source>
</evidence>
<evidence type="ECO:0000313" key="21">
    <source>
        <dbReference type="Proteomes" id="UP000320475"/>
    </source>
</evidence>
<dbReference type="GO" id="GO:0004485">
    <property type="term" value="F:methylcrotonoyl-CoA carboxylase activity"/>
    <property type="evidence" value="ECO:0007669"/>
    <property type="project" value="TreeGrafter"/>
</dbReference>
<dbReference type="PROSITE" id="PS50082">
    <property type="entry name" value="WD_REPEATS_2"/>
    <property type="match status" value="4"/>
</dbReference>
<evidence type="ECO:0000259" key="13">
    <source>
        <dbReference type="PROSITE" id="PS50968"/>
    </source>
</evidence>
<keyword evidence="10" id="KW-0853">WD repeat</keyword>
<feature type="compositionally biased region" description="Low complexity" evidence="12">
    <location>
        <begin position="1174"/>
        <end position="1186"/>
    </location>
</feature>
<comment type="caution">
    <text evidence="18">The sequence shown here is derived from an EMBL/GenBank/DDBJ whole genome shotgun (WGS) entry which is preliminary data.</text>
</comment>
<dbReference type="Gene3D" id="3.30.700.40">
    <property type="match status" value="1"/>
</dbReference>
<evidence type="ECO:0000256" key="4">
    <source>
        <dbReference type="ARBA" id="ARBA00022598"/>
    </source>
</evidence>
<dbReference type="InterPro" id="IPR050856">
    <property type="entry name" value="Biotin_carboxylase_complex"/>
</dbReference>
<evidence type="ECO:0000256" key="1">
    <source>
        <dbReference type="ARBA" id="ARBA00001953"/>
    </source>
</evidence>
<dbReference type="NCBIfam" id="NF006367">
    <property type="entry name" value="PRK08591.1"/>
    <property type="match status" value="1"/>
</dbReference>
<comment type="subcellular location">
    <subcellularLocation>
        <location evidence="3">Cytoplasm</location>
    </subcellularLocation>
    <subcellularLocation>
        <location evidence="2">Mitochondrion matrix</location>
    </subcellularLocation>
</comment>
<dbReference type="GO" id="GO:0046872">
    <property type="term" value="F:metal ion binding"/>
    <property type="evidence" value="ECO:0007669"/>
    <property type="project" value="InterPro"/>
</dbReference>
<dbReference type="CDD" id="cd06850">
    <property type="entry name" value="biotinyl_domain"/>
    <property type="match status" value="1"/>
</dbReference>
<keyword evidence="5 11" id="KW-0547">Nucleotide-binding</keyword>
<evidence type="ECO:0000256" key="3">
    <source>
        <dbReference type="ARBA" id="ARBA00004496"/>
    </source>
</evidence>
<evidence type="ECO:0000313" key="19">
    <source>
        <dbReference type="EMBL" id="TPX44610.1"/>
    </source>
</evidence>
<dbReference type="InterPro" id="IPR001680">
    <property type="entry name" value="WD40_rpt"/>
</dbReference>
<dbReference type="PROSITE" id="PS50979">
    <property type="entry name" value="BC"/>
    <property type="match status" value="1"/>
</dbReference>
<feature type="domain" description="Biotin carboxylation" evidence="15">
    <location>
        <begin position="33"/>
        <end position="480"/>
    </location>
</feature>
<dbReference type="Pfam" id="PF00364">
    <property type="entry name" value="Biotin_lipoyl"/>
    <property type="match status" value="1"/>
</dbReference>
<proteinExistence type="predicted"/>
<feature type="repeat" description="WD" evidence="10">
    <location>
        <begin position="799"/>
        <end position="829"/>
    </location>
</feature>
<dbReference type="InterPro" id="IPR015155">
    <property type="entry name" value="PFU"/>
</dbReference>
<dbReference type="EMBL" id="QEAN01000169">
    <property type="protein sequence ID" value="TPX44610.1"/>
    <property type="molecule type" value="Genomic_DNA"/>
</dbReference>
<dbReference type="CDD" id="cd00200">
    <property type="entry name" value="WD40"/>
    <property type="match status" value="1"/>
</dbReference>
<dbReference type="InterPro" id="IPR011761">
    <property type="entry name" value="ATP-grasp"/>
</dbReference>
<dbReference type="Pfam" id="PF00400">
    <property type="entry name" value="WD40"/>
    <property type="match status" value="5"/>
</dbReference>
<evidence type="ECO:0000256" key="9">
    <source>
        <dbReference type="ARBA" id="ARBA00023267"/>
    </source>
</evidence>
<protein>
    <recommendedName>
        <fullName evidence="22">Acetyl-CoA carboxylase</fullName>
    </recommendedName>
</protein>
<feature type="domain" description="ATP-grasp" evidence="14">
    <location>
        <begin position="152"/>
        <end position="350"/>
    </location>
</feature>
<dbReference type="PROSITE" id="PS50294">
    <property type="entry name" value="WD_REPEATS_REGION"/>
    <property type="match status" value="2"/>
</dbReference>
<dbReference type="SUPFAM" id="SSF51230">
    <property type="entry name" value="Single hybrid motif"/>
    <property type="match status" value="1"/>
</dbReference>
<keyword evidence="8" id="KW-0496">Mitochondrion</keyword>
<dbReference type="InterPro" id="IPR015943">
    <property type="entry name" value="WD40/YVTN_repeat-like_dom_sf"/>
</dbReference>
<evidence type="ECO:0000256" key="5">
    <source>
        <dbReference type="ARBA" id="ARBA00022741"/>
    </source>
</evidence>
<dbReference type="Gene3D" id="2.130.10.10">
    <property type="entry name" value="YVTN repeat-like/Quinoprotein amine dehydrogenase"/>
    <property type="match status" value="1"/>
</dbReference>
<dbReference type="SMART" id="SM00320">
    <property type="entry name" value="WD40"/>
    <property type="match status" value="7"/>
</dbReference>
<dbReference type="InterPro" id="IPR005481">
    <property type="entry name" value="BC-like_N"/>
</dbReference>
<feature type="region of interest" description="Disordered" evidence="12">
    <location>
        <begin position="1144"/>
        <end position="1186"/>
    </location>
</feature>
<dbReference type="PROSITE" id="PS51394">
    <property type="entry name" value="PFU"/>
    <property type="match status" value="1"/>
</dbReference>
<feature type="domain" description="PFU" evidence="16">
    <location>
        <begin position="1054"/>
        <end position="1149"/>
    </location>
</feature>
<sequence>MLRNHANRGMVLYASSLITNKRNVATNAPRKPLFDKILIANRGEIAVRVAKTARKLGVKTVAVYSEADKNAMHVQMADEAYLIGPPPSSESYLRADKIIQVAEQSGAQAIHPGYGFLSENATFAAQVTKAGLAFIGPPVDAIIAMGSKSASKVIMTTARVPVVPGYHGEDQSVENLKKQADLIGYPVLIKAIMGGGGKGMRIVEMPEDFEAMLESSRREAQKSFGDTKVLVEKYLVRPRHVEVQIFADTLGNAVYLFERDCSVQRRHQKILEEAPAPGLTQALRDDLGNKAVAAARAVKYVGAGTVEFILDTDTNKFYFMEMNTRLQVEHPVTEMVTGTDLVHWQLEVAAGNSLPMNQRQLALNGHAFEARIYAENPNNNFLPDVGPLLHLRTPSPSASIRVETGVRQGDAVSVYYDPMISKLVVHGEDRTAALRVLRKALGEFEVVGLKTNVEFLKALAKNQGFIDGDVETGFIKKREKSLFPEPVPLPPLVIAQAALSILMKEVKASHKEAKLSQDCYSPWNQAGFRLNHLMTRTMTLQDDNRPCTITIEYIHENTLSMTVQDTTGAVTKYDNVTINWNAMEVLFEESATVEVVADIGGRKLRGNCIWEGAFGQNCHVFQDGTKYTVSKALPIHISQSSQIGEAGDLRTPMPCKIASINVKVGQKVEKGQTLIILEAMKMEHTMKAPEAGVVKKIYYHVGDLVAGHSQDVRALASSMNVIYSASRDSSVITWTRPTTSSNQWDSVNHIKTHQKFVNAIAIIPPSKTHPQGLVVSGGQDKVIHVSDPLIPASEPTYMLAGHSENVCALTVAANGDIISGSWDKTTRVWRNWNLLYTLEGHEASVWAVLSVADDQVLTGSADKKIKLWKSGRSAHTYSGHTDAVRGLAWLSQADSFVSAANDASLRIWSIRGQCLKELHGHTAFVYSVSVLPSGEIVSSGEDRTVRVWKDGELTQTIPHPCTSVWTVTALPDGDIASGGSDSLIRVFTRHGEAVADANTITEFNEAVAHQAIPSNQVGDVDKNKLPGLEALSRPGKKDGDVVMVRNGNVVEAHQWEQSASKWSKVGEVVDAIGSERKQIFAGREYDYVFDVDIGDGRPPLKLPYNASENPYWAAQEFIEKNDLSQGFLDQVANFIVQNAKGVSLGSGDPGARSDPFTGGGRYVPGGSSQPPTPSYSAPAPKSAPASSSLIPQREYLSFKAANVPAILTRIQQFNNELSSTPDAHLDASSASVLVEICKALESAASSPISLTGAQIRLVCKLAFGWPSAKKFPAIDLLRLCLAYSPQPVLNDGAAFLAQVLAITPLGSHLAKEDETNLMLILRVISNMYLHPAGRKVMGDMRLDVFSKIRESWRGSANRNLRLAFATVLLNASIHVTQFPDESWAIDTVALILEFLIAENDSESTMRGLAALGTLCYNSVEARAAAQALEAPSQIGQLTVRSAGNDEAKLREISGAVTSIISS</sequence>
<reference evidence="20 21" key="1">
    <citation type="journal article" date="2019" name="Sci. Rep.">
        <title>Comparative genomics of chytrid fungi reveal insights into the obligate biotrophic and pathogenic lifestyle of Synchytrium endobioticum.</title>
        <authorList>
            <person name="van de Vossenberg B.T.L.H."/>
            <person name="Warris S."/>
            <person name="Nguyen H.D.T."/>
            <person name="van Gent-Pelzer M.P.E."/>
            <person name="Joly D.L."/>
            <person name="van de Geest H.C."/>
            <person name="Bonants P.J.M."/>
            <person name="Smith D.S."/>
            <person name="Levesque C.A."/>
            <person name="van der Lee T.A.J."/>
        </authorList>
    </citation>
    <scope>NUCLEOTIDE SEQUENCE [LARGE SCALE GENOMIC DNA]</scope>
    <source>
        <strain evidence="18 21">LEV6574</strain>
        <strain evidence="19 20">MB42</strain>
    </source>
</reference>
<dbReference type="Gene3D" id="3.40.50.20">
    <property type="match status" value="1"/>
</dbReference>
<dbReference type="PANTHER" id="PTHR18866:SF33">
    <property type="entry name" value="METHYLCROTONOYL-COA CARBOXYLASE SUBUNIT ALPHA, MITOCHONDRIAL-RELATED"/>
    <property type="match status" value="1"/>
</dbReference>
<keyword evidence="9" id="KW-0092">Biotin</keyword>
<dbReference type="EMBL" id="QEAM01000341">
    <property type="protein sequence ID" value="TPX41099.1"/>
    <property type="molecule type" value="Genomic_DNA"/>
</dbReference>
<gene>
    <name evidence="18" type="ORF">SeLEV6574_g06251</name>
    <name evidence="19" type="ORF">SeMB42_g04279</name>
</gene>
<evidence type="ECO:0000259" key="15">
    <source>
        <dbReference type="PROSITE" id="PS50979"/>
    </source>
</evidence>
<dbReference type="Pfam" id="PF09070">
    <property type="entry name" value="PFU"/>
    <property type="match status" value="1"/>
</dbReference>
<feature type="repeat" description="WD" evidence="10">
    <location>
        <begin position="877"/>
        <end position="911"/>
    </location>
</feature>
<feature type="repeat" description="WD" evidence="10">
    <location>
        <begin position="918"/>
        <end position="949"/>
    </location>
</feature>
<dbReference type="InterPro" id="IPR001882">
    <property type="entry name" value="Biotin_BS"/>
</dbReference>
<accession>A0A507CPN9</accession>
<dbReference type="OrthoDB" id="10265988at2759"/>
<evidence type="ECO:0000256" key="10">
    <source>
        <dbReference type="PROSITE-ProRule" id="PRU00221"/>
    </source>
</evidence>
<dbReference type="InterPro" id="IPR011764">
    <property type="entry name" value="Biotin_carboxylation_dom"/>
</dbReference>
<dbReference type="InterPro" id="IPR000089">
    <property type="entry name" value="Biotin_lipoyl"/>
</dbReference>
<dbReference type="Pfam" id="PF08324">
    <property type="entry name" value="PUL"/>
    <property type="match status" value="1"/>
</dbReference>
<evidence type="ECO:0000256" key="8">
    <source>
        <dbReference type="ARBA" id="ARBA00023128"/>
    </source>
</evidence>
<dbReference type="VEuPathDB" id="FungiDB:SeMB42_g04279"/>
<evidence type="ECO:0000256" key="12">
    <source>
        <dbReference type="SAM" id="MobiDB-lite"/>
    </source>
</evidence>
<dbReference type="SUPFAM" id="SSF56059">
    <property type="entry name" value="Glutathione synthetase ATP-binding domain-like"/>
    <property type="match status" value="1"/>
</dbReference>
<dbReference type="PROSITE" id="PS50975">
    <property type="entry name" value="ATP_GRASP"/>
    <property type="match status" value="1"/>
</dbReference>
<dbReference type="InterPro" id="IPR011053">
    <property type="entry name" value="Single_hybrid_motif"/>
</dbReference>
<dbReference type="InterPro" id="IPR013815">
    <property type="entry name" value="ATP_grasp_subdomain_1"/>
</dbReference>
<dbReference type="Gene3D" id="3.30.470.20">
    <property type="entry name" value="ATP-grasp fold, B domain"/>
    <property type="match status" value="1"/>
</dbReference>
<dbReference type="STRING" id="286115.A0A507CPN9"/>
<evidence type="ECO:0000259" key="16">
    <source>
        <dbReference type="PROSITE" id="PS51394"/>
    </source>
</evidence>
<keyword evidence="4" id="KW-0436">Ligase</keyword>
<evidence type="ECO:0000256" key="11">
    <source>
        <dbReference type="PROSITE-ProRule" id="PRU00409"/>
    </source>
</evidence>
<feature type="domain" description="Lipoyl-binding" evidence="13">
    <location>
        <begin position="640"/>
        <end position="716"/>
    </location>
</feature>
<dbReference type="Pfam" id="PF02785">
    <property type="entry name" value="Biotin_carb_C"/>
    <property type="match status" value="1"/>
</dbReference>
<dbReference type="Pfam" id="PF02786">
    <property type="entry name" value="CPSase_L_D2"/>
    <property type="match status" value="1"/>
</dbReference>
<keyword evidence="6 11" id="KW-0067">ATP-binding</keyword>
<dbReference type="Proteomes" id="UP000320475">
    <property type="component" value="Unassembled WGS sequence"/>
</dbReference>
<dbReference type="PROSITE" id="PS00188">
    <property type="entry name" value="BIOTIN"/>
    <property type="match status" value="1"/>
</dbReference>
<evidence type="ECO:0000259" key="17">
    <source>
        <dbReference type="PROSITE" id="PS51396"/>
    </source>
</evidence>
<evidence type="ECO:0000256" key="7">
    <source>
        <dbReference type="ARBA" id="ARBA00022946"/>
    </source>
</evidence>
<dbReference type="Proteomes" id="UP000317494">
    <property type="component" value="Unassembled WGS sequence"/>
</dbReference>
<dbReference type="FunFam" id="3.40.50.20:FF:000010">
    <property type="entry name" value="Propionyl-CoA carboxylase subunit alpha"/>
    <property type="match status" value="1"/>
</dbReference>
<dbReference type="SUPFAM" id="SSF52440">
    <property type="entry name" value="PreATP-grasp domain"/>
    <property type="match status" value="1"/>
</dbReference>
<evidence type="ECO:0008006" key="22">
    <source>
        <dbReference type="Google" id="ProtNLM"/>
    </source>
</evidence>
<name>A0A507CPN9_9FUNG</name>
<dbReference type="PROSITE" id="PS51396">
    <property type="entry name" value="PUL"/>
    <property type="match status" value="1"/>
</dbReference>
<evidence type="ECO:0000256" key="6">
    <source>
        <dbReference type="ARBA" id="ARBA00022840"/>
    </source>
</evidence>
<dbReference type="InterPro" id="IPR038122">
    <property type="entry name" value="PFU_sf"/>
</dbReference>
<dbReference type="Gene3D" id="1.25.10.10">
    <property type="entry name" value="Leucine-rich Repeat Variant"/>
    <property type="match status" value="1"/>
</dbReference>
<dbReference type="InterPro" id="IPR011054">
    <property type="entry name" value="Rudment_hybrid_motif"/>
</dbReference>
<feature type="repeat" description="WD" evidence="10">
    <location>
        <begin position="838"/>
        <end position="869"/>
    </location>
</feature>
<dbReference type="InterPro" id="IPR005479">
    <property type="entry name" value="CPAse_ATP-bd"/>
</dbReference>
<feature type="domain" description="PUL" evidence="17">
    <location>
        <begin position="1188"/>
        <end position="1459"/>
    </location>
</feature>
<dbReference type="PROSITE" id="PS00867">
    <property type="entry name" value="CPSASE_2"/>
    <property type="match status" value="1"/>
</dbReference>
<dbReference type="GO" id="GO:0005524">
    <property type="term" value="F:ATP binding"/>
    <property type="evidence" value="ECO:0007669"/>
    <property type="project" value="UniProtKB-UniRule"/>
</dbReference>
<dbReference type="InterPro" id="IPR011989">
    <property type="entry name" value="ARM-like"/>
</dbReference>
<evidence type="ECO:0000259" key="14">
    <source>
        <dbReference type="PROSITE" id="PS50975"/>
    </source>
</evidence>
<organism evidence="18 21">
    <name type="scientific">Synchytrium endobioticum</name>
    <dbReference type="NCBI Taxonomy" id="286115"/>
    <lineage>
        <taxon>Eukaryota</taxon>
        <taxon>Fungi</taxon>
        <taxon>Fungi incertae sedis</taxon>
        <taxon>Chytridiomycota</taxon>
        <taxon>Chytridiomycota incertae sedis</taxon>
        <taxon>Chytridiomycetes</taxon>
        <taxon>Synchytriales</taxon>
        <taxon>Synchytriaceae</taxon>
        <taxon>Synchytrium</taxon>
    </lineage>
</organism>
<dbReference type="FunFam" id="2.40.50.100:FF:000003">
    <property type="entry name" value="Acetyl-CoA carboxylase biotin carboxyl carrier protein"/>
    <property type="match status" value="1"/>
</dbReference>
<dbReference type="PROSITE" id="PS50968">
    <property type="entry name" value="BIOTINYL_LIPOYL"/>
    <property type="match status" value="1"/>
</dbReference>
<keyword evidence="7" id="KW-0809">Transit peptide</keyword>
<evidence type="ECO:0000313" key="20">
    <source>
        <dbReference type="Proteomes" id="UP000317494"/>
    </source>
</evidence>